<dbReference type="EMBL" id="JAUIZM010000005">
    <property type="protein sequence ID" value="KAK1384091.1"/>
    <property type="molecule type" value="Genomic_DNA"/>
</dbReference>
<name>A0AAD8MSW5_9APIA</name>
<dbReference type="InterPro" id="IPR012677">
    <property type="entry name" value="Nucleotide-bd_a/b_plait_sf"/>
</dbReference>
<reference evidence="3" key="2">
    <citation type="submission" date="2023-05" db="EMBL/GenBank/DDBJ databases">
        <authorList>
            <person name="Schelkunov M.I."/>
        </authorList>
    </citation>
    <scope>NUCLEOTIDE SEQUENCE</scope>
    <source>
        <strain evidence="3">Hsosn_3</strain>
        <tissue evidence="3">Leaf</tissue>
    </source>
</reference>
<dbReference type="GO" id="GO:0003723">
    <property type="term" value="F:RNA binding"/>
    <property type="evidence" value="ECO:0007669"/>
    <property type="project" value="UniProtKB-UniRule"/>
</dbReference>
<reference evidence="3" key="1">
    <citation type="submission" date="2023-02" db="EMBL/GenBank/DDBJ databases">
        <title>Genome of toxic invasive species Heracleum sosnowskyi carries increased number of genes despite the absence of recent whole-genome duplications.</title>
        <authorList>
            <person name="Schelkunov M."/>
            <person name="Shtratnikova V."/>
            <person name="Makarenko M."/>
            <person name="Klepikova A."/>
            <person name="Omelchenko D."/>
            <person name="Novikova G."/>
            <person name="Obukhova E."/>
            <person name="Bogdanov V."/>
            <person name="Penin A."/>
            <person name="Logacheva M."/>
        </authorList>
    </citation>
    <scope>NUCLEOTIDE SEQUENCE</scope>
    <source>
        <strain evidence="3">Hsosn_3</strain>
        <tissue evidence="3">Leaf</tissue>
    </source>
</reference>
<dbReference type="InterPro" id="IPR035979">
    <property type="entry name" value="RBD_domain_sf"/>
</dbReference>
<gene>
    <name evidence="3" type="ORF">POM88_021826</name>
</gene>
<dbReference type="AlphaFoldDB" id="A0AAD8MSW5"/>
<keyword evidence="4" id="KW-1185">Reference proteome</keyword>
<dbReference type="SMART" id="SM00360">
    <property type="entry name" value="RRM"/>
    <property type="match status" value="1"/>
</dbReference>
<dbReference type="Gene3D" id="3.30.70.330">
    <property type="match status" value="1"/>
</dbReference>
<comment type="caution">
    <text evidence="3">The sequence shown here is derived from an EMBL/GenBank/DDBJ whole genome shotgun (WGS) entry which is preliminary data.</text>
</comment>
<dbReference type="SUPFAM" id="SSF54928">
    <property type="entry name" value="RNA-binding domain, RBD"/>
    <property type="match status" value="1"/>
</dbReference>
<proteinExistence type="predicted"/>
<protein>
    <recommendedName>
        <fullName evidence="2">RRM domain-containing protein</fullName>
    </recommendedName>
</protein>
<dbReference type="Proteomes" id="UP001237642">
    <property type="component" value="Unassembled WGS sequence"/>
</dbReference>
<dbReference type="InterPro" id="IPR000504">
    <property type="entry name" value="RRM_dom"/>
</dbReference>
<evidence type="ECO:0000313" key="3">
    <source>
        <dbReference type="EMBL" id="KAK1384091.1"/>
    </source>
</evidence>
<evidence type="ECO:0000259" key="2">
    <source>
        <dbReference type="PROSITE" id="PS50102"/>
    </source>
</evidence>
<organism evidence="3 4">
    <name type="scientific">Heracleum sosnowskyi</name>
    <dbReference type="NCBI Taxonomy" id="360622"/>
    <lineage>
        <taxon>Eukaryota</taxon>
        <taxon>Viridiplantae</taxon>
        <taxon>Streptophyta</taxon>
        <taxon>Embryophyta</taxon>
        <taxon>Tracheophyta</taxon>
        <taxon>Spermatophyta</taxon>
        <taxon>Magnoliopsida</taxon>
        <taxon>eudicotyledons</taxon>
        <taxon>Gunneridae</taxon>
        <taxon>Pentapetalae</taxon>
        <taxon>asterids</taxon>
        <taxon>campanulids</taxon>
        <taxon>Apiales</taxon>
        <taxon>Apiaceae</taxon>
        <taxon>Apioideae</taxon>
        <taxon>apioid superclade</taxon>
        <taxon>Tordylieae</taxon>
        <taxon>Tordyliinae</taxon>
        <taxon>Heracleum</taxon>
    </lineage>
</organism>
<dbReference type="Pfam" id="PF00076">
    <property type="entry name" value="RRM_1"/>
    <property type="match status" value="1"/>
</dbReference>
<accession>A0AAD8MSW5</accession>
<sequence>MERRQRDVRGEKRNFEFQTRFNGRMLGWERKWHQEREAVAAAEKGNKEILRYLVNRIYRIKRTIGLKEIQQVIDGDSNAIERALRKMLLYKWEGPVALEAGGDEEGLRMASNQIYYNSLRNLKKKEYEDDFNSKTYVQAFLNNGKGNTGDTEKGGENKWTVVSYRKRRNTYSHQKIKDSINTVFVAKIPQQAKTKDIWGFFSKVGEVKDIILPRKRDKYGNIIGFVKTKDLKSAKDICRMLKIKKCMVLY</sequence>
<evidence type="ECO:0000256" key="1">
    <source>
        <dbReference type="PROSITE-ProRule" id="PRU00176"/>
    </source>
</evidence>
<evidence type="ECO:0000313" key="4">
    <source>
        <dbReference type="Proteomes" id="UP001237642"/>
    </source>
</evidence>
<keyword evidence="1" id="KW-0694">RNA-binding</keyword>
<feature type="domain" description="RRM" evidence="2">
    <location>
        <begin position="181"/>
        <end position="248"/>
    </location>
</feature>
<dbReference type="PROSITE" id="PS50102">
    <property type="entry name" value="RRM"/>
    <property type="match status" value="1"/>
</dbReference>